<reference evidence="2" key="1">
    <citation type="submission" date="2015-11" db="EMBL/GenBank/DDBJ databases">
        <title>De novo transcriptome assembly of four potential Pierce s Disease insect vectors from Arizona vineyards.</title>
        <authorList>
            <person name="Tassone E.E."/>
        </authorList>
    </citation>
    <scope>NUCLEOTIDE SEQUENCE</scope>
</reference>
<sequence length="187" mass="21996">MSEHFTNVFIFVYVLLSVNETLALFIGDAKYTGFGTLIGNYTANSKIPKMVDVDARLKQRVLIQFLTAEKVGRTEIQERLERHFGDEVIDIDQRESSKELEKRRKLHYNVVERVIIQFLDAEGERPMNIYKRLRNVSNHGQHLCNVYRWAHKFREGRMDVANQQGNKYILVDSKKNRLNRTRHSVKS</sequence>
<accession>A0A1B6K625</accession>
<keyword evidence="1" id="KW-0732">Signal</keyword>
<proteinExistence type="predicted"/>
<dbReference type="AlphaFoldDB" id="A0A1B6K625"/>
<feature type="signal peptide" evidence="1">
    <location>
        <begin position="1"/>
        <end position="23"/>
    </location>
</feature>
<protein>
    <recommendedName>
        <fullName evidence="3">Mos1 transposase HTH domain-containing protein</fullName>
    </recommendedName>
</protein>
<evidence type="ECO:0008006" key="3">
    <source>
        <dbReference type="Google" id="ProtNLM"/>
    </source>
</evidence>
<evidence type="ECO:0000313" key="2">
    <source>
        <dbReference type="EMBL" id="JAT06865.1"/>
    </source>
</evidence>
<name>A0A1B6K625_9HEMI</name>
<feature type="chain" id="PRO_5008586309" description="Mos1 transposase HTH domain-containing protein" evidence="1">
    <location>
        <begin position="24"/>
        <end position="187"/>
    </location>
</feature>
<organism evidence="2">
    <name type="scientific">Homalodisca liturata</name>
    <dbReference type="NCBI Taxonomy" id="320908"/>
    <lineage>
        <taxon>Eukaryota</taxon>
        <taxon>Metazoa</taxon>
        <taxon>Ecdysozoa</taxon>
        <taxon>Arthropoda</taxon>
        <taxon>Hexapoda</taxon>
        <taxon>Insecta</taxon>
        <taxon>Pterygota</taxon>
        <taxon>Neoptera</taxon>
        <taxon>Paraneoptera</taxon>
        <taxon>Hemiptera</taxon>
        <taxon>Auchenorrhyncha</taxon>
        <taxon>Membracoidea</taxon>
        <taxon>Cicadellidae</taxon>
        <taxon>Cicadellinae</taxon>
        <taxon>Proconiini</taxon>
        <taxon>Homalodisca</taxon>
    </lineage>
</organism>
<dbReference type="EMBL" id="GECU01000842">
    <property type="protein sequence ID" value="JAT06865.1"/>
    <property type="molecule type" value="Transcribed_RNA"/>
</dbReference>
<evidence type="ECO:0000256" key="1">
    <source>
        <dbReference type="SAM" id="SignalP"/>
    </source>
</evidence>
<gene>
    <name evidence="2" type="ORF">g.7220</name>
</gene>